<keyword evidence="4" id="KW-0862">Zinc</keyword>
<reference evidence="8" key="1">
    <citation type="submission" date="2025-08" db="UniProtKB">
        <authorList>
            <consortium name="Ensembl"/>
        </authorList>
    </citation>
    <scope>IDENTIFICATION</scope>
</reference>
<feature type="domain" description="C2H2-type" evidence="7">
    <location>
        <begin position="309"/>
        <end position="336"/>
    </location>
</feature>
<feature type="region of interest" description="Disordered" evidence="6">
    <location>
        <begin position="874"/>
        <end position="936"/>
    </location>
</feature>
<feature type="compositionally biased region" description="Polar residues" evidence="6">
    <location>
        <begin position="98"/>
        <end position="111"/>
    </location>
</feature>
<dbReference type="GO" id="GO:0000981">
    <property type="term" value="F:DNA-binding transcription factor activity, RNA polymerase II-specific"/>
    <property type="evidence" value="ECO:0007669"/>
    <property type="project" value="TreeGrafter"/>
</dbReference>
<dbReference type="FunFam" id="3.30.160.60:FF:002343">
    <property type="entry name" value="Zinc finger protein 33A"/>
    <property type="match status" value="1"/>
</dbReference>
<accession>A0A674B490</accession>
<dbReference type="OMA" id="TMSDFTI"/>
<evidence type="ECO:0000259" key="7">
    <source>
        <dbReference type="PROSITE" id="PS50157"/>
    </source>
</evidence>
<keyword evidence="9" id="KW-1185">Reference proteome</keyword>
<feature type="compositionally biased region" description="Polar residues" evidence="6">
    <location>
        <begin position="40"/>
        <end position="57"/>
    </location>
</feature>
<evidence type="ECO:0000256" key="2">
    <source>
        <dbReference type="ARBA" id="ARBA00022737"/>
    </source>
</evidence>
<gene>
    <name evidence="8" type="primary">LOC115165748</name>
</gene>
<dbReference type="SUPFAM" id="SSF57667">
    <property type="entry name" value="beta-beta-alpha zinc fingers"/>
    <property type="match status" value="4"/>
</dbReference>
<dbReference type="GO" id="GO:0008270">
    <property type="term" value="F:zinc ion binding"/>
    <property type="evidence" value="ECO:0007669"/>
    <property type="project" value="UniProtKB-KW"/>
</dbReference>
<evidence type="ECO:0000256" key="5">
    <source>
        <dbReference type="PROSITE-ProRule" id="PRU00042"/>
    </source>
</evidence>
<evidence type="ECO:0000313" key="8">
    <source>
        <dbReference type="Ensembl" id="ENSSTUP00000066288.1"/>
    </source>
</evidence>
<evidence type="ECO:0000256" key="4">
    <source>
        <dbReference type="ARBA" id="ARBA00022833"/>
    </source>
</evidence>
<feature type="region of interest" description="Disordered" evidence="6">
    <location>
        <begin position="614"/>
        <end position="676"/>
    </location>
</feature>
<feature type="domain" description="C2H2-type" evidence="7">
    <location>
        <begin position="544"/>
        <end position="566"/>
    </location>
</feature>
<feature type="region of interest" description="Disordered" evidence="6">
    <location>
        <begin position="1042"/>
        <end position="1354"/>
    </location>
</feature>
<protein>
    <submittedName>
        <fullName evidence="8">Zinc finger protein 341-like</fullName>
    </submittedName>
</protein>
<feature type="region of interest" description="Disordered" evidence="6">
    <location>
        <begin position="98"/>
        <end position="117"/>
    </location>
</feature>
<dbReference type="InterPro" id="IPR013087">
    <property type="entry name" value="Znf_C2H2_type"/>
</dbReference>
<feature type="region of interest" description="Disordered" evidence="6">
    <location>
        <begin position="230"/>
        <end position="308"/>
    </location>
</feature>
<feature type="region of interest" description="Disordered" evidence="6">
    <location>
        <begin position="35"/>
        <end position="72"/>
    </location>
</feature>
<evidence type="ECO:0000256" key="6">
    <source>
        <dbReference type="SAM" id="MobiDB-lite"/>
    </source>
</evidence>
<dbReference type="PANTHER" id="PTHR24379">
    <property type="entry name" value="KRAB AND ZINC FINGER DOMAIN-CONTAINING"/>
    <property type="match status" value="1"/>
</dbReference>
<feature type="domain" description="C2H2-type" evidence="7">
    <location>
        <begin position="456"/>
        <end position="483"/>
    </location>
</feature>
<feature type="compositionally biased region" description="Basic and acidic residues" evidence="6">
    <location>
        <begin position="1086"/>
        <end position="1198"/>
    </location>
</feature>
<dbReference type="InParanoid" id="A0A674B490"/>
<keyword evidence="1" id="KW-0479">Metal-binding</keyword>
<dbReference type="GeneTree" id="ENSGT00940000166443"/>
<name>A0A674B490_SALTR</name>
<feature type="compositionally biased region" description="Basic and acidic residues" evidence="6">
    <location>
        <begin position="1341"/>
        <end position="1354"/>
    </location>
</feature>
<feature type="compositionally biased region" description="Basic and acidic residues" evidence="6">
    <location>
        <begin position="874"/>
        <end position="893"/>
    </location>
</feature>
<dbReference type="PROSITE" id="PS50157">
    <property type="entry name" value="ZINC_FINGER_C2H2_2"/>
    <property type="match status" value="7"/>
</dbReference>
<feature type="compositionally biased region" description="Basic and acidic residues" evidence="6">
    <location>
        <begin position="908"/>
        <end position="919"/>
    </location>
</feature>
<feature type="compositionally biased region" description="Acidic residues" evidence="6">
    <location>
        <begin position="271"/>
        <end position="301"/>
    </location>
</feature>
<dbReference type="Ensembl" id="ENSSTUT00000070288.1">
    <property type="protein sequence ID" value="ENSSTUP00000066288.1"/>
    <property type="gene ID" value="ENSSTUG00000029016.1"/>
</dbReference>
<feature type="compositionally biased region" description="Basic and acidic residues" evidence="6">
    <location>
        <begin position="1211"/>
        <end position="1298"/>
    </location>
</feature>
<dbReference type="InterPro" id="IPR036236">
    <property type="entry name" value="Znf_C2H2_sf"/>
</dbReference>
<dbReference type="Proteomes" id="UP000472277">
    <property type="component" value="Chromosome 3"/>
</dbReference>
<dbReference type="PROSITE" id="PS00028">
    <property type="entry name" value="ZINC_FINGER_C2H2_1"/>
    <property type="match status" value="6"/>
</dbReference>
<keyword evidence="3 5" id="KW-0863">Zinc-finger</keyword>
<dbReference type="PANTHER" id="PTHR24379:SF121">
    <property type="entry name" value="C2H2-TYPE DOMAIN-CONTAINING PROTEIN"/>
    <property type="match status" value="1"/>
</dbReference>
<feature type="compositionally biased region" description="Basic and acidic residues" evidence="6">
    <location>
        <begin position="1042"/>
        <end position="1052"/>
    </location>
</feature>
<feature type="compositionally biased region" description="Basic and acidic residues" evidence="6">
    <location>
        <begin position="1059"/>
        <end position="1077"/>
    </location>
</feature>
<dbReference type="Gene3D" id="3.30.160.60">
    <property type="entry name" value="Classic Zinc Finger"/>
    <property type="match status" value="5"/>
</dbReference>
<dbReference type="Pfam" id="PF00096">
    <property type="entry name" value="zf-C2H2"/>
    <property type="match status" value="2"/>
</dbReference>
<sequence length="1354" mass="148680">MDCICLTGTMSDFTIDIQLTELGFPDILQPRETTCVKETPSPSASNNISPGTLANLQTPSSSPPPPAALTPTAVDPELVGVDQLVSVASQTASTVQQVASQTGPHITVTPNPSGPPETLTILCPPPPSTHKPVAVPHTSRPVSPVLLPKSLVSGQSTSLHQNSKITKTVLISVSRVGAGTVLTTVPATFTPPVEHLRTVKNDSELPLADQTAMFQTTPKPVNTGKLGRAVADKAEEEEPGEKIGGGKGVFDDGKVQGPKEKEAEVAKSLEEDSEETDDSEVSENEDDDEEEEEDEELDPEAEPGGSGEHRCSVCDLVLSSSFQLQEHMNLHTGARPYCCAECGKRFCQLANYRSHLRTHAQPQTSVPPVQLRCRVCLKGFDSEQGLKDHLAKSHFEKEFYECDACKRIFTCLTKCEEHLEEHKRELADHVCLQCCRRFRLRRSLRRHKERGCIRSYRCTDCPMNFSRKNALLKHSFSHLGLLPYTCIQCRAHFRLARLYRKHECEPERLHCVACLGVFQSHNDFQRHKRETGCWGQQGTKGDEIRCMECGQAFSTADELKNHAGAHQRVMTCSECGKGFRSALMLMSHMGGHAGSRPCLCKNCGLGFPHQQGYESHLKDCGRKPPPVMAPKKPRKDPPAAPSKPLPQLAPRHLPAPVKKPERQASAPLPTLMRMPGSAPARVTMGVPASAPVRMPDSAPAGVTMGVHNTTTVRVVSPDQPTKGLWKLSLDKQPPPGVSLVMFVPANTPLASGLSGPSSTPQFPALSGTQPQWKVLNPAPNPGAPPPVLCQSSFTSEPGLSLIAEANRRYSSSAPLDLALKTADYEQEPANILPLDLSNKSTCSTPPANLVVKTEPRDPGFADETEEELFTSLTGDKKGIVFQSKREPGEDSKMEAMAQKGENGEGSGDEDRQNDSRDDGTAQSQMKKAPKPGVPSTLRLLTVKQKNAAKVDPVNQLKIESVSSLHSKMLRGLVHIKQEPLSLEADGGTQSSDFCSYSPLTALNRKMEPDVGLDLRWDGGTPGCVLDLRLNGGNPASCDVAEKAEERNMKGDCVEEELEGGEKDGATEERKADEGGSEEREEQNDGSEERKEKAGSEEKDGTEERKVEKDGTEEREEEKAGSEERKEEKDGTEERKEEKAGSEERKGEEDGTEERKGEEDGMEERKEEKDGTEERKGEEDGTEERKGEEDGTEERKEEKDGTEEREEEKDGTEERKGEEDGMEERKGEEDGTEERKEEKDGTEERKGEEDGTEERKEEKDGTEERKGEEDGTEERKEEKDGTEERKEEKDGTEERKGEEDGTEETDAPVDEPTAHNPETELPSSPIPSPPSSPPCKRRRSLRTREKPRSLHDCLL</sequence>
<organism evidence="8 9">
    <name type="scientific">Salmo trutta</name>
    <name type="common">Brown trout</name>
    <dbReference type="NCBI Taxonomy" id="8032"/>
    <lineage>
        <taxon>Eukaryota</taxon>
        <taxon>Metazoa</taxon>
        <taxon>Chordata</taxon>
        <taxon>Craniata</taxon>
        <taxon>Vertebrata</taxon>
        <taxon>Euteleostomi</taxon>
        <taxon>Actinopterygii</taxon>
        <taxon>Neopterygii</taxon>
        <taxon>Teleostei</taxon>
        <taxon>Protacanthopterygii</taxon>
        <taxon>Salmoniformes</taxon>
        <taxon>Salmonidae</taxon>
        <taxon>Salmoninae</taxon>
        <taxon>Salmo</taxon>
    </lineage>
</organism>
<dbReference type="GO" id="GO:0005634">
    <property type="term" value="C:nucleus"/>
    <property type="evidence" value="ECO:0007669"/>
    <property type="project" value="TreeGrafter"/>
</dbReference>
<evidence type="ECO:0000256" key="1">
    <source>
        <dbReference type="ARBA" id="ARBA00022723"/>
    </source>
</evidence>
<feature type="compositionally biased region" description="Acidic residues" evidence="6">
    <location>
        <begin position="1199"/>
        <end position="1210"/>
    </location>
</feature>
<feature type="domain" description="C2H2-type" evidence="7">
    <location>
        <begin position="400"/>
        <end position="427"/>
    </location>
</feature>
<evidence type="ECO:0000256" key="3">
    <source>
        <dbReference type="ARBA" id="ARBA00022771"/>
    </source>
</evidence>
<evidence type="ECO:0000313" key="9">
    <source>
        <dbReference type="Proteomes" id="UP000472277"/>
    </source>
</evidence>
<proteinExistence type="predicted"/>
<feature type="compositionally biased region" description="Basic and acidic residues" evidence="6">
    <location>
        <begin position="249"/>
        <end position="270"/>
    </location>
</feature>
<feature type="compositionally biased region" description="Acidic residues" evidence="6">
    <location>
        <begin position="1299"/>
        <end position="1308"/>
    </location>
</feature>
<feature type="domain" description="C2H2-type" evidence="7">
    <location>
        <begin position="570"/>
        <end position="597"/>
    </location>
</feature>
<keyword evidence="2" id="KW-0677">Repeat</keyword>
<reference evidence="8" key="2">
    <citation type="submission" date="2025-09" db="UniProtKB">
        <authorList>
            <consortium name="Ensembl"/>
        </authorList>
    </citation>
    <scope>IDENTIFICATION</scope>
</reference>
<dbReference type="SMART" id="SM00355">
    <property type="entry name" value="ZnF_C2H2"/>
    <property type="match status" value="10"/>
</dbReference>
<dbReference type="GO" id="GO:0000977">
    <property type="term" value="F:RNA polymerase II transcription regulatory region sequence-specific DNA binding"/>
    <property type="evidence" value="ECO:0007669"/>
    <property type="project" value="TreeGrafter"/>
</dbReference>
<feature type="domain" description="C2H2-type" evidence="7">
    <location>
        <begin position="337"/>
        <end position="364"/>
    </location>
</feature>
<feature type="compositionally biased region" description="Pro residues" evidence="6">
    <location>
        <begin position="1323"/>
        <end position="1332"/>
    </location>
</feature>
<feature type="domain" description="C2H2-type" evidence="7">
    <location>
        <begin position="371"/>
        <end position="399"/>
    </location>
</feature>